<comment type="function">
    <text evidence="1 11">Catalyzes the NADPH-dependent reduction of ketopantoate into pantoic acid.</text>
</comment>
<evidence type="ECO:0000256" key="6">
    <source>
        <dbReference type="ARBA" id="ARBA00022655"/>
    </source>
</evidence>
<evidence type="ECO:0000256" key="1">
    <source>
        <dbReference type="ARBA" id="ARBA00002919"/>
    </source>
</evidence>
<dbReference type="GO" id="GO:0050661">
    <property type="term" value="F:NADP binding"/>
    <property type="evidence" value="ECO:0007669"/>
    <property type="project" value="TreeGrafter"/>
</dbReference>
<evidence type="ECO:0000313" key="14">
    <source>
        <dbReference type="EMBL" id="OAB89013.1"/>
    </source>
</evidence>
<dbReference type="GO" id="GO:0008677">
    <property type="term" value="F:2-dehydropantoate 2-reductase activity"/>
    <property type="evidence" value="ECO:0007669"/>
    <property type="project" value="UniProtKB-EC"/>
</dbReference>
<evidence type="ECO:0000313" key="15">
    <source>
        <dbReference type="Proteomes" id="UP000076976"/>
    </source>
</evidence>
<dbReference type="InterPro" id="IPR013752">
    <property type="entry name" value="KPA_reductase"/>
</dbReference>
<keyword evidence="8 11" id="KW-0560">Oxidoreductase</keyword>
<dbReference type="SUPFAM" id="SSF51735">
    <property type="entry name" value="NAD(P)-binding Rossmann-fold domains"/>
    <property type="match status" value="1"/>
</dbReference>
<evidence type="ECO:0000256" key="11">
    <source>
        <dbReference type="RuleBase" id="RU362068"/>
    </source>
</evidence>
<dbReference type="NCBIfam" id="TIGR00745">
    <property type="entry name" value="apbA_panE"/>
    <property type="match status" value="1"/>
</dbReference>
<dbReference type="STRING" id="262209.AWH69_04455"/>
<dbReference type="InterPro" id="IPR036291">
    <property type="entry name" value="NAD(P)-bd_dom_sf"/>
</dbReference>
<dbReference type="EMBL" id="LQZG01000001">
    <property type="protein sequence ID" value="OAB89013.1"/>
    <property type="molecule type" value="Genomic_DNA"/>
</dbReference>
<protein>
    <recommendedName>
        <fullName evidence="5 11">2-dehydropantoate 2-reductase</fullName>
        <ecNumber evidence="4 11">1.1.1.169</ecNumber>
    </recommendedName>
    <alternativeName>
        <fullName evidence="9 11">Ketopantoate reductase</fullName>
    </alternativeName>
</protein>
<keyword evidence="15" id="KW-1185">Reference proteome</keyword>
<dbReference type="InterPro" id="IPR008927">
    <property type="entry name" value="6-PGluconate_DH-like_C_sf"/>
</dbReference>
<name>A0A176QH31_9MICO</name>
<dbReference type="EC" id="1.1.1.169" evidence="4 11"/>
<dbReference type="Gene3D" id="1.10.1040.10">
    <property type="entry name" value="N-(1-d-carboxylethyl)-l-norvaline Dehydrogenase, domain 2"/>
    <property type="match status" value="1"/>
</dbReference>
<organism evidence="14 15">
    <name type="scientific">Janibacter melonis</name>
    <dbReference type="NCBI Taxonomy" id="262209"/>
    <lineage>
        <taxon>Bacteria</taxon>
        <taxon>Bacillati</taxon>
        <taxon>Actinomycetota</taxon>
        <taxon>Actinomycetes</taxon>
        <taxon>Micrococcales</taxon>
        <taxon>Intrasporangiaceae</taxon>
        <taxon>Janibacter</taxon>
    </lineage>
</organism>
<evidence type="ECO:0000256" key="5">
    <source>
        <dbReference type="ARBA" id="ARBA00019465"/>
    </source>
</evidence>
<keyword evidence="6 11" id="KW-0566">Pantothenate biosynthesis</keyword>
<dbReference type="InterPro" id="IPR013328">
    <property type="entry name" value="6PGD_dom2"/>
</dbReference>
<accession>A0A176QH31</accession>
<sequence length="345" mass="36386">MRIAVVGAGSIGCYIGAHLASVADVTLVGRARVVDAICEQGLTATTMRGTAWHVPADRLHLDTEVSAVSGAEVVLVTTKTVTNHDIAAQIGPYLTTDTVVISLQNGVRNAQVLDEGLQRAFPSRASRPLVLSAVVHHNVVATDDAVYLATTSGGITVKDHPRVDPFVRTARRGGLSVAVEPDMRPVLMNKLLLNLNNAVNALSGRPLRDELRDPDYRRVLAACQAEALAVSKAAGVTPSRMGPLPAALMPAVLRSPTPVFAGLARTSLAVTPQARSSMADDLGRHRRTEIDELQGMVVALGERYGIATPVSERLVELVVAAEGQSISDGEHRTYTGGELRAAVGL</sequence>
<comment type="catalytic activity">
    <reaction evidence="10 11">
        <text>(R)-pantoate + NADP(+) = 2-dehydropantoate + NADPH + H(+)</text>
        <dbReference type="Rhea" id="RHEA:16233"/>
        <dbReference type="ChEBI" id="CHEBI:11561"/>
        <dbReference type="ChEBI" id="CHEBI:15378"/>
        <dbReference type="ChEBI" id="CHEBI:15980"/>
        <dbReference type="ChEBI" id="CHEBI:57783"/>
        <dbReference type="ChEBI" id="CHEBI:58349"/>
        <dbReference type="EC" id="1.1.1.169"/>
    </reaction>
</comment>
<comment type="caution">
    <text evidence="14">The sequence shown here is derived from an EMBL/GenBank/DDBJ whole genome shotgun (WGS) entry which is preliminary data.</text>
</comment>
<evidence type="ECO:0000256" key="7">
    <source>
        <dbReference type="ARBA" id="ARBA00022857"/>
    </source>
</evidence>
<evidence type="ECO:0000256" key="4">
    <source>
        <dbReference type="ARBA" id="ARBA00013014"/>
    </source>
</evidence>
<evidence type="ECO:0000256" key="3">
    <source>
        <dbReference type="ARBA" id="ARBA00007870"/>
    </source>
</evidence>
<evidence type="ECO:0000259" key="13">
    <source>
        <dbReference type="Pfam" id="PF08546"/>
    </source>
</evidence>
<dbReference type="InterPro" id="IPR013332">
    <property type="entry name" value="KPR_N"/>
</dbReference>
<dbReference type="PANTHER" id="PTHR43765:SF2">
    <property type="entry name" value="2-DEHYDROPANTOATE 2-REDUCTASE"/>
    <property type="match status" value="1"/>
</dbReference>
<dbReference type="SUPFAM" id="SSF48179">
    <property type="entry name" value="6-phosphogluconate dehydrogenase C-terminal domain-like"/>
    <property type="match status" value="1"/>
</dbReference>
<evidence type="ECO:0000256" key="8">
    <source>
        <dbReference type="ARBA" id="ARBA00023002"/>
    </source>
</evidence>
<dbReference type="GO" id="GO:0005737">
    <property type="term" value="C:cytoplasm"/>
    <property type="evidence" value="ECO:0007669"/>
    <property type="project" value="TreeGrafter"/>
</dbReference>
<dbReference type="InterPro" id="IPR003710">
    <property type="entry name" value="ApbA"/>
</dbReference>
<evidence type="ECO:0000256" key="10">
    <source>
        <dbReference type="ARBA" id="ARBA00048793"/>
    </source>
</evidence>
<comment type="pathway">
    <text evidence="2 11">Cofactor biosynthesis; (R)-pantothenate biosynthesis; (R)-pantoate from 3-methyl-2-oxobutanoate: step 2/2.</text>
</comment>
<gene>
    <name evidence="14" type="ORF">AWH69_04455</name>
</gene>
<dbReference type="Pfam" id="PF02558">
    <property type="entry name" value="ApbA"/>
    <property type="match status" value="1"/>
</dbReference>
<dbReference type="PANTHER" id="PTHR43765">
    <property type="entry name" value="2-DEHYDROPANTOATE 2-REDUCTASE-RELATED"/>
    <property type="match status" value="1"/>
</dbReference>
<proteinExistence type="inferred from homology"/>
<dbReference type="UniPathway" id="UPA00028">
    <property type="reaction ID" value="UER00004"/>
</dbReference>
<evidence type="ECO:0000259" key="12">
    <source>
        <dbReference type="Pfam" id="PF02558"/>
    </source>
</evidence>
<dbReference type="Proteomes" id="UP000076976">
    <property type="component" value="Unassembled WGS sequence"/>
</dbReference>
<feature type="domain" description="Ketopantoate reductase N-terminal" evidence="12">
    <location>
        <begin position="3"/>
        <end position="160"/>
    </location>
</feature>
<comment type="similarity">
    <text evidence="3 11">Belongs to the ketopantoate reductase family.</text>
</comment>
<feature type="domain" description="Ketopantoate reductase C-terminal" evidence="13">
    <location>
        <begin position="182"/>
        <end position="320"/>
    </location>
</feature>
<dbReference type="Pfam" id="PF08546">
    <property type="entry name" value="ApbA_C"/>
    <property type="match status" value="1"/>
</dbReference>
<reference evidence="14 15" key="1">
    <citation type="submission" date="2016-01" db="EMBL/GenBank/DDBJ databases">
        <title>Janibacter melonis strain CD11_4 genome sequencing and assembly.</title>
        <authorList>
            <person name="Nair G.R."/>
            <person name="Kaur G."/>
            <person name="Chander A.M."/>
            <person name="Mayilraj S."/>
        </authorList>
    </citation>
    <scope>NUCLEOTIDE SEQUENCE [LARGE SCALE GENOMIC DNA]</scope>
    <source>
        <strain evidence="14 15">CD11-4</strain>
    </source>
</reference>
<dbReference type="GO" id="GO:0015940">
    <property type="term" value="P:pantothenate biosynthetic process"/>
    <property type="evidence" value="ECO:0007669"/>
    <property type="project" value="UniProtKB-UniPathway"/>
</dbReference>
<keyword evidence="7 11" id="KW-0521">NADP</keyword>
<evidence type="ECO:0000256" key="9">
    <source>
        <dbReference type="ARBA" id="ARBA00032024"/>
    </source>
</evidence>
<dbReference type="RefSeq" id="WP_068272021.1">
    <property type="nucleotide sequence ID" value="NZ_LQZG01000001.1"/>
</dbReference>
<dbReference type="InterPro" id="IPR050838">
    <property type="entry name" value="Ketopantoate_reductase"/>
</dbReference>
<dbReference type="AlphaFoldDB" id="A0A176QH31"/>
<dbReference type="Gene3D" id="3.40.50.720">
    <property type="entry name" value="NAD(P)-binding Rossmann-like Domain"/>
    <property type="match status" value="1"/>
</dbReference>
<evidence type="ECO:0000256" key="2">
    <source>
        <dbReference type="ARBA" id="ARBA00004994"/>
    </source>
</evidence>